<dbReference type="EMBL" id="KL142409">
    <property type="protein sequence ID" value="KDR68300.1"/>
    <property type="molecule type" value="Genomic_DNA"/>
</dbReference>
<keyword evidence="3" id="KW-1185">Reference proteome</keyword>
<dbReference type="InterPro" id="IPR013766">
    <property type="entry name" value="Thioredoxin_domain"/>
</dbReference>
<dbReference type="HOGENOM" id="CLU_692807_0_0_1"/>
<proteinExistence type="predicted"/>
<gene>
    <name evidence="2" type="ORF">GALMADRAFT_1049939</name>
</gene>
<dbReference type="OrthoDB" id="2121326at2759"/>
<evidence type="ECO:0000313" key="2">
    <source>
        <dbReference type="EMBL" id="KDR68300.1"/>
    </source>
</evidence>
<dbReference type="Proteomes" id="UP000027222">
    <property type="component" value="Unassembled WGS sequence"/>
</dbReference>
<dbReference type="GO" id="GO:0015035">
    <property type="term" value="F:protein-disulfide reductase activity"/>
    <property type="evidence" value="ECO:0007669"/>
    <property type="project" value="TreeGrafter"/>
</dbReference>
<dbReference type="CDD" id="cd02947">
    <property type="entry name" value="TRX_family"/>
    <property type="match status" value="1"/>
</dbReference>
<dbReference type="Pfam" id="PF00085">
    <property type="entry name" value="Thioredoxin"/>
    <property type="match status" value="1"/>
</dbReference>
<accession>A0A067SBK4</accession>
<dbReference type="AlphaFoldDB" id="A0A067SBK4"/>
<dbReference type="Gene3D" id="3.40.30.10">
    <property type="entry name" value="Glutaredoxin"/>
    <property type="match status" value="1"/>
</dbReference>
<protein>
    <recommendedName>
        <fullName evidence="1">Thioredoxin domain-containing protein</fullName>
    </recommendedName>
</protein>
<dbReference type="STRING" id="685588.A0A067SBK4"/>
<evidence type="ECO:0000259" key="1">
    <source>
        <dbReference type="Pfam" id="PF00085"/>
    </source>
</evidence>
<name>A0A067SBK4_GALM3</name>
<evidence type="ECO:0000313" key="3">
    <source>
        <dbReference type="Proteomes" id="UP000027222"/>
    </source>
</evidence>
<feature type="domain" description="Thioredoxin" evidence="1">
    <location>
        <begin position="4"/>
        <end position="99"/>
    </location>
</feature>
<sequence>MANLEAFQELIEKEEHVAVFCYRSYCQSCKPMAPVFEQVSKDVSFAGVIFVKVDLEEQKDISQKYDITISPTVVYFFRAREIIRFFGAKTKEKISAGLQDAISSEKSNERNASVAASPLPSDGPYCQGIYEDRKKTSALFSARRKFFNDLEPRCVIKPTAAEYETHTPIGRANQGDAHFAVYLWNKPTESPGKIFFGLDFINNGANKDRFKSAMFQVTFGYHDADKTHLPINIEDIFPSSAEQLVSHTEFDADLGIDLESDSVSTTSQDLAFISGQGRHSPTATWNFVEAIGGGLDAHYLVSVTLPTTSKIWMKLYGKAVHVRGGLTLGSGRAIIHVGSLEKPYERILDLSEVI</sequence>
<reference evidence="3" key="1">
    <citation type="journal article" date="2014" name="Proc. Natl. Acad. Sci. U.S.A.">
        <title>Extensive sampling of basidiomycete genomes demonstrates inadequacy of the white-rot/brown-rot paradigm for wood decay fungi.</title>
        <authorList>
            <person name="Riley R."/>
            <person name="Salamov A.A."/>
            <person name="Brown D.W."/>
            <person name="Nagy L.G."/>
            <person name="Floudas D."/>
            <person name="Held B.W."/>
            <person name="Levasseur A."/>
            <person name="Lombard V."/>
            <person name="Morin E."/>
            <person name="Otillar R."/>
            <person name="Lindquist E.A."/>
            <person name="Sun H."/>
            <person name="LaButti K.M."/>
            <person name="Schmutz J."/>
            <person name="Jabbour D."/>
            <person name="Luo H."/>
            <person name="Baker S.E."/>
            <person name="Pisabarro A.G."/>
            <person name="Walton J.D."/>
            <person name="Blanchette R.A."/>
            <person name="Henrissat B."/>
            <person name="Martin F."/>
            <person name="Cullen D."/>
            <person name="Hibbett D.S."/>
            <person name="Grigoriev I.V."/>
        </authorList>
    </citation>
    <scope>NUCLEOTIDE SEQUENCE [LARGE SCALE GENOMIC DNA]</scope>
    <source>
        <strain evidence="3">CBS 339.88</strain>
    </source>
</reference>
<dbReference type="PANTHER" id="PTHR45663:SF11">
    <property type="entry name" value="GEO12009P1"/>
    <property type="match status" value="1"/>
</dbReference>
<dbReference type="PANTHER" id="PTHR45663">
    <property type="entry name" value="GEO12009P1"/>
    <property type="match status" value="1"/>
</dbReference>
<dbReference type="InterPro" id="IPR036249">
    <property type="entry name" value="Thioredoxin-like_sf"/>
</dbReference>
<organism evidence="2 3">
    <name type="scientific">Galerina marginata (strain CBS 339.88)</name>
    <dbReference type="NCBI Taxonomy" id="685588"/>
    <lineage>
        <taxon>Eukaryota</taxon>
        <taxon>Fungi</taxon>
        <taxon>Dikarya</taxon>
        <taxon>Basidiomycota</taxon>
        <taxon>Agaricomycotina</taxon>
        <taxon>Agaricomycetes</taxon>
        <taxon>Agaricomycetidae</taxon>
        <taxon>Agaricales</taxon>
        <taxon>Agaricineae</taxon>
        <taxon>Strophariaceae</taxon>
        <taxon>Galerina</taxon>
    </lineage>
</organism>
<dbReference type="SUPFAM" id="SSF52833">
    <property type="entry name" value="Thioredoxin-like"/>
    <property type="match status" value="1"/>
</dbReference>
<dbReference type="GO" id="GO:0005737">
    <property type="term" value="C:cytoplasm"/>
    <property type="evidence" value="ECO:0007669"/>
    <property type="project" value="TreeGrafter"/>
</dbReference>